<evidence type="ECO:0000313" key="2">
    <source>
        <dbReference type="Proteomes" id="UP001527181"/>
    </source>
</evidence>
<protein>
    <submittedName>
        <fullName evidence="1">YolD-like family protein</fullName>
    </submittedName>
</protein>
<dbReference type="GeneID" id="94491508"/>
<keyword evidence="2" id="KW-1185">Reference proteome</keyword>
<dbReference type="Proteomes" id="UP001527181">
    <property type="component" value="Unassembled WGS sequence"/>
</dbReference>
<accession>A0ABT4H1N5</accession>
<dbReference type="InterPro" id="IPR014962">
    <property type="entry name" value="YolD"/>
</dbReference>
<gene>
    <name evidence="1" type="ORF">M5X12_20325</name>
</gene>
<dbReference type="EMBL" id="JAMDNP010000043">
    <property type="protein sequence ID" value="MCY9762885.1"/>
    <property type="molecule type" value="Genomic_DNA"/>
</dbReference>
<comment type="caution">
    <text evidence="1">The sequence shown here is derived from an EMBL/GenBank/DDBJ whole genome shotgun (WGS) entry which is preliminary data.</text>
</comment>
<organism evidence="1 2">
    <name type="scientific">Paenibacillus alvei</name>
    <name type="common">Bacillus alvei</name>
    <dbReference type="NCBI Taxonomy" id="44250"/>
    <lineage>
        <taxon>Bacteria</taxon>
        <taxon>Bacillati</taxon>
        <taxon>Bacillota</taxon>
        <taxon>Bacilli</taxon>
        <taxon>Bacillales</taxon>
        <taxon>Paenibacillaceae</taxon>
        <taxon>Paenibacillus</taxon>
    </lineage>
</organism>
<proteinExistence type="predicted"/>
<name>A0ABT4H1N5_PAEAL</name>
<sequence>MSKLNGNGIYESSRFIIPQHREALLVYQHERARRTRPQIDDQEWEVIGGKLQQSMNERETITVRVFDPFAYKEEAGVVVDIDTYQQRFKLLSKDDWQWIKIEDVMEVSI</sequence>
<dbReference type="Pfam" id="PF08863">
    <property type="entry name" value="YolD"/>
    <property type="match status" value="1"/>
</dbReference>
<evidence type="ECO:0000313" key="1">
    <source>
        <dbReference type="EMBL" id="MCY9762885.1"/>
    </source>
</evidence>
<dbReference type="RefSeq" id="WP_040736774.1">
    <property type="nucleotide sequence ID" value="NZ_JAMDLX010000067.1"/>
</dbReference>
<reference evidence="1 2" key="1">
    <citation type="submission" date="2022-05" db="EMBL/GenBank/DDBJ databases">
        <title>Genome Sequencing of Bee-Associated Microbes.</title>
        <authorList>
            <person name="Dunlap C."/>
        </authorList>
    </citation>
    <scope>NUCLEOTIDE SEQUENCE [LARGE SCALE GENOMIC DNA]</scope>
    <source>
        <strain evidence="1 2">NRRL B-04010</strain>
    </source>
</reference>